<comment type="caution">
    <text evidence="3">The sequence shown here is derived from an EMBL/GenBank/DDBJ whole genome shotgun (WGS) entry which is preliminary data.</text>
</comment>
<dbReference type="Proteomes" id="UP000433309">
    <property type="component" value="Unassembled WGS sequence"/>
</dbReference>
<evidence type="ECO:0000313" key="4">
    <source>
        <dbReference type="Proteomes" id="UP000433309"/>
    </source>
</evidence>
<keyword evidence="4" id="KW-1185">Reference proteome</keyword>
<evidence type="ECO:0000259" key="2">
    <source>
        <dbReference type="Pfam" id="PF11984"/>
    </source>
</evidence>
<evidence type="ECO:0000313" key="3">
    <source>
        <dbReference type="EMBL" id="MRW93032.1"/>
    </source>
</evidence>
<keyword evidence="1" id="KW-0732">Signal</keyword>
<dbReference type="EMBL" id="WKJK01000014">
    <property type="protein sequence ID" value="MRW93032.1"/>
    <property type="molecule type" value="Genomic_DNA"/>
</dbReference>
<dbReference type="InterPro" id="IPR014263">
    <property type="entry name" value="Methanolan_biosynth_EpsI"/>
</dbReference>
<evidence type="ECO:0000256" key="1">
    <source>
        <dbReference type="SAM" id="SignalP"/>
    </source>
</evidence>
<sequence length="227" mass="24791">MRKQVLLLVLMLSASGLAEALYPRHKISEQGPKVELETMLPKQFGNWKVLPNSGAQIVNPQTEELIHRIYTQTLSRTYVNPRGEGVMLTVAYGADQSDGLALHYPENCYPAQGFALVSSDKASLNTGYGEIAVKHVFARLGSRSEPVTYWATLGNTVVRGAIQTKLTQLSYGFQGQIPDGLLFRVSSLNESPESGYQLQAQFVQDLMAAVTPHNRLKLAGLQGASGK</sequence>
<protein>
    <submittedName>
        <fullName evidence="3">EpsI family protein</fullName>
    </submittedName>
</protein>
<dbReference type="NCBIfam" id="NF045609">
    <property type="entry name" value="EpsI_type_B"/>
    <property type="match status" value="1"/>
</dbReference>
<dbReference type="Pfam" id="PF11984">
    <property type="entry name" value="DUF3485"/>
    <property type="match status" value="1"/>
</dbReference>
<accession>A0A6I2L5S9</accession>
<dbReference type="AlphaFoldDB" id="A0A6I2L5S9"/>
<dbReference type="InterPro" id="IPR054653">
    <property type="entry name" value="EpsI_type_B_pred"/>
</dbReference>
<organism evidence="3 4">
    <name type="scientific">Duganella guangzhouensis</name>
    <dbReference type="NCBI Taxonomy" id="2666084"/>
    <lineage>
        <taxon>Bacteria</taxon>
        <taxon>Pseudomonadati</taxon>
        <taxon>Pseudomonadota</taxon>
        <taxon>Betaproteobacteria</taxon>
        <taxon>Burkholderiales</taxon>
        <taxon>Oxalobacteraceae</taxon>
        <taxon>Telluria group</taxon>
        <taxon>Duganella</taxon>
    </lineage>
</organism>
<proteinExistence type="predicted"/>
<dbReference type="NCBIfam" id="TIGR02914">
    <property type="entry name" value="EpsI_fam"/>
    <property type="match status" value="1"/>
</dbReference>
<gene>
    <name evidence="3" type="primary">epsI</name>
    <name evidence="3" type="ORF">GJ699_23825</name>
</gene>
<reference evidence="3 4" key="1">
    <citation type="submission" date="2019-11" db="EMBL/GenBank/DDBJ databases">
        <title>Novel species isolated from a subtropical stream in China.</title>
        <authorList>
            <person name="Lu H."/>
        </authorList>
    </citation>
    <scope>NUCLEOTIDE SEQUENCE [LARGE SCALE GENOMIC DNA]</scope>
    <source>
        <strain evidence="3 4">FT80W</strain>
    </source>
</reference>
<name>A0A6I2L5S9_9BURK</name>
<feature type="signal peptide" evidence="1">
    <location>
        <begin position="1"/>
        <end position="20"/>
    </location>
</feature>
<feature type="chain" id="PRO_5026257379" evidence="1">
    <location>
        <begin position="21"/>
        <end position="227"/>
    </location>
</feature>
<feature type="domain" description="Methanolan biosynthesis EpsI" evidence="2">
    <location>
        <begin position="6"/>
        <end position="212"/>
    </location>
</feature>